<protein>
    <submittedName>
        <fullName evidence="1">Uncharacterized protein</fullName>
    </submittedName>
</protein>
<sequence>MDYEDLFSHLTHLSSSLLNKNTLMTLKDYEVMRPPCIFSH</sequence>
<evidence type="ECO:0000313" key="1">
    <source>
        <dbReference type="EMBL" id="MBX60576.1"/>
    </source>
</evidence>
<accession>A0A2P2Q0P2</accession>
<dbReference type="AlphaFoldDB" id="A0A2P2Q0P2"/>
<reference evidence="1" key="1">
    <citation type="submission" date="2018-02" db="EMBL/GenBank/DDBJ databases">
        <title>Rhizophora mucronata_Transcriptome.</title>
        <authorList>
            <person name="Meera S.P."/>
            <person name="Sreeshan A."/>
            <person name="Augustine A."/>
        </authorList>
    </citation>
    <scope>NUCLEOTIDE SEQUENCE</scope>
    <source>
        <tissue evidence="1">Leaf</tissue>
    </source>
</reference>
<name>A0A2P2Q0P2_RHIMU</name>
<proteinExistence type="predicted"/>
<dbReference type="EMBL" id="GGEC01080092">
    <property type="protein sequence ID" value="MBX60576.1"/>
    <property type="molecule type" value="Transcribed_RNA"/>
</dbReference>
<organism evidence="1">
    <name type="scientific">Rhizophora mucronata</name>
    <name type="common">Asiatic mangrove</name>
    <dbReference type="NCBI Taxonomy" id="61149"/>
    <lineage>
        <taxon>Eukaryota</taxon>
        <taxon>Viridiplantae</taxon>
        <taxon>Streptophyta</taxon>
        <taxon>Embryophyta</taxon>
        <taxon>Tracheophyta</taxon>
        <taxon>Spermatophyta</taxon>
        <taxon>Magnoliopsida</taxon>
        <taxon>eudicotyledons</taxon>
        <taxon>Gunneridae</taxon>
        <taxon>Pentapetalae</taxon>
        <taxon>rosids</taxon>
        <taxon>fabids</taxon>
        <taxon>Malpighiales</taxon>
        <taxon>Rhizophoraceae</taxon>
        <taxon>Rhizophora</taxon>
    </lineage>
</organism>